<dbReference type="CDD" id="cd05233">
    <property type="entry name" value="SDR_c"/>
    <property type="match status" value="1"/>
</dbReference>
<dbReference type="GeneID" id="27312401"/>
<dbReference type="InParanoid" id="A0A0D2B000"/>
<accession>A0A0D2B000</accession>
<dbReference type="Gene3D" id="3.40.50.720">
    <property type="entry name" value="NAD(P)-binding Rossmann-like Domain"/>
    <property type="match status" value="1"/>
</dbReference>
<sequence>MATHEKDNSIRGKLCLITGASGGIGRAVARQFILQDVDLALHYSSNQLAVEELVAQLRHDHATHRADDKYIRITTHQADLSVADEVLRLIEDVKKGHGRGVDILVSNAGRGKRITDIWDIPLEEFQTTIAVNLTASFLLTKGVVEHMKQKRWGRIIFVSSIAAKGVGINGCHYAASKGGLTSMMKNLASKLAPYGITVNDVAPAMIGDTGMIPNKNVEGLPDLPLGRLGYPEEVANVVMMFATTGYATGQSFLLAGGLNHK</sequence>
<dbReference type="STRING" id="253628.A0A0D2B000"/>
<dbReference type="InterPro" id="IPR020904">
    <property type="entry name" value="Sc_DH/Rdtase_CS"/>
</dbReference>
<evidence type="ECO:0000313" key="6">
    <source>
        <dbReference type="Proteomes" id="UP000053259"/>
    </source>
</evidence>
<evidence type="ECO:0000256" key="3">
    <source>
        <dbReference type="ARBA" id="ARBA00023002"/>
    </source>
</evidence>
<dbReference type="FunFam" id="3.40.50.720:FF:000173">
    <property type="entry name" value="3-oxoacyl-[acyl-carrier protein] reductase"/>
    <property type="match status" value="1"/>
</dbReference>
<dbReference type="InterPro" id="IPR036291">
    <property type="entry name" value="NAD(P)-bd_dom_sf"/>
</dbReference>
<dbReference type="PANTHER" id="PTHR42760">
    <property type="entry name" value="SHORT-CHAIN DEHYDROGENASES/REDUCTASES FAMILY MEMBER"/>
    <property type="match status" value="1"/>
</dbReference>
<evidence type="ECO:0000256" key="2">
    <source>
        <dbReference type="ARBA" id="ARBA00022857"/>
    </source>
</evidence>
<dbReference type="PRINTS" id="PR00080">
    <property type="entry name" value="SDRFAMILY"/>
</dbReference>
<dbReference type="HOGENOM" id="CLU_010194_1_3_1"/>
<dbReference type="GO" id="GO:0006633">
    <property type="term" value="P:fatty acid biosynthetic process"/>
    <property type="evidence" value="ECO:0007669"/>
    <property type="project" value="TreeGrafter"/>
</dbReference>
<dbReference type="InterPro" id="IPR002347">
    <property type="entry name" value="SDR_fam"/>
</dbReference>
<reference evidence="5 6" key="1">
    <citation type="submission" date="2015-01" db="EMBL/GenBank/DDBJ databases">
        <title>The Genome Sequence of Ochroconis gallopava CBS43764.</title>
        <authorList>
            <consortium name="The Broad Institute Genomics Platform"/>
            <person name="Cuomo C."/>
            <person name="de Hoog S."/>
            <person name="Gorbushina A."/>
            <person name="Stielow B."/>
            <person name="Teixiera M."/>
            <person name="Abouelleil A."/>
            <person name="Chapman S.B."/>
            <person name="Priest M."/>
            <person name="Young S.K."/>
            <person name="Wortman J."/>
            <person name="Nusbaum C."/>
            <person name="Birren B."/>
        </authorList>
    </citation>
    <scope>NUCLEOTIDE SEQUENCE [LARGE SCALE GENOMIC DNA]</scope>
    <source>
        <strain evidence="5 6">CBS 43764</strain>
    </source>
</reference>
<keyword evidence="3" id="KW-0560">Oxidoreductase</keyword>
<dbReference type="OrthoDB" id="417891at2759"/>
<comment type="similarity">
    <text evidence="1 4">Belongs to the short-chain dehydrogenases/reductases (SDR) family.</text>
</comment>
<dbReference type="PRINTS" id="PR00081">
    <property type="entry name" value="GDHRDH"/>
</dbReference>
<name>A0A0D2B000_9PEZI</name>
<evidence type="ECO:0000256" key="1">
    <source>
        <dbReference type="ARBA" id="ARBA00006484"/>
    </source>
</evidence>
<dbReference type="SUPFAM" id="SSF51735">
    <property type="entry name" value="NAD(P)-binding Rossmann-fold domains"/>
    <property type="match status" value="1"/>
</dbReference>
<dbReference type="VEuPathDB" id="FungiDB:PV09_04428"/>
<keyword evidence="2" id="KW-0521">NADP</keyword>
<protein>
    <recommendedName>
        <fullName evidence="7">3-oxoacyl-[acyl-carrier-protein] reductase</fullName>
    </recommendedName>
</protein>
<organism evidence="5 6">
    <name type="scientific">Verruconis gallopava</name>
    <dbReference type="NCBI Taxonomy" id="253628"/>
    <lineage>
        <taxon>Eukaryota</taxon>
        <taxon>Fungi</taxon>
        <taxon>Dikarya</taxon>
        <taxon>Ascomycota</taxon>
        <taxon>Pezizomycotina</taxon>
        <taxon>Dothideomycetes</taxon>
        <taxon>Pleosporomycetidae</taxon>
        <taxon>Venturiales</taxon>
        <taxon>Sympoventuriaceae</taxon>
        <taxon>Verruconis</taxon>
    </lineage>
</organism>
<dbReference type="PANTHER" id="PTHR42760:SF127">
    <property type="entry name" value="3-KETOACYL-ACYL CARRIER PROTEIN REDUCTASE-RELATED"/>
    <property type="match status" value="1"/>
</dbReference>
<keyword evidence="6" id="KW-1185">Reference proteome</keyword>
<evidence type="ECO:0000256" key="4">
    <source>
        <dbReference type="RuleBase" id="RU000363"/>
    </source>
</evidence>
<dbReference type="Proteomes" id="UP000053259">
    <property type="component" value="Unassembled WGS sequence"/>
</dbReference>
<gene>
    <name evidence="5" type="ORF">PV09_04428</name>
</gene>
<proteinExistence type="inferred from homology"/>
<dbReference type="EMBL" id="KN847540">
    <property type="protein sequence ID" value="KIW04694.1"/>
    <property type="molecule type" value="Genomic_DNA"/>
</dbReference>
<evidence type="ECO:0008006" key="7">
    <source>
        <dbReference type="Google" id="ProtNLM"/>
    </source>
</evidence>
<dbReference type="Pfam" id="PF00106">
    <property type="entry name" value="adh_short"/>
    <property type="match status" value="1"/>
</dbReference>
<dbReference type="GO" id="GO:0016616">
    <property type="term" value="F:oxidoreductase activity, acting on the CH-OH group of donors, NAD or NADP as acceptor"/>
    <property type="evidence" value="ECO:0007669"/>
    <property type="project" value="TreeGrafter"/>
</dbReference>
<evidence type="ECO:0000313" key="5">
    <source>
        <dbReference type="EMBL" id="KIW04694.1"/>
    </source>
</evidence>
<dbReference type="RefSeq" id="XP_016214563.1">
    <property type="nucleotide sequence ID" value="XM_016357771.1"/>
</dbReference>
<dbReference type="GO" id="GO:0048038">
    <property type="term" value="F:quinone binding"/>
    <property type="evidence" value="ECO:0007669"/>
    <property type="project" value="TreeGrafter"/>
</dbReference>
<dbReference type="PROSITE" id="PS00061">
    <property type="entry name" value="ADH_SHORT"/>
    <property type="match status" value="1"/>
</dbReference>
<dbReference type="AlphaFoldDB" id="A0A0D2B000"/>